<keyword evidence="2" id="KW-0812">Transmembrane</keyword>
<feature type="chain" id="PRO_5042132817" evidence="3">
    <location>
        <begin position="25"/>
        <end position="557"/>
    </location>
</feature>
<keyword evidence="3" id="KW-0732">Signal</keyword>
<feature type="transmembrane region" description="Helical" evidence="2">
    <location>
        <begin position="372"/>
        <end position="395"/>
    </location>
</feature>
<feature type="region of interest" description="Disordered" evidence="1">
    <location>
        <begin position="305"/>
        <end position="330"/>
    </location>
</feature>
<evidence type="ECO:0000256" key="3">
    <source>
        <dbReference type="SAM" id="SignalP"/>
    </source>
</evidence>
<feature type="region of interest" description="Disordered" evidence="1">
    <location>
        <begin position="29"/>
        <end position="73"/>
    </location>
</feature>
<keyword evidence="2" id="KW-1133">Transmembrane helix</keyword>
<protein>
    <submittedName>
        <fullName evidence="4">Uncharacterized protein</fullName>
    </submittedName>
</protein>
<dbReference type="Proteomes" id="UP001295684">
    <property type="component" value="Unassembled WGS sequence"/>
</dbReference>
<feature type="compositionally biased region" description="Basic and acidic residues" evidence="1">
    <location>
        <begin position="117"/>
        <end position="158"/>
    </location>
</feature>
<evidence type="ECO:0000313" key="5">
    <source>
        <dbReference type="Proteomes" id="UP001295684"/>
    </source>
</evidence>
<name>A0AAD1X871_EUPCR</name>
<dbReference type="EMBL" id="CAMPGE010005652">
    <property type="protein sequence ID" value="CAI2364499.1"/>
    <property type="molecule type" value="Genomic_DNA"/>
</dbReference>
<organism evidence="4 5">
    <name type="scientific">Euplotes crassus</name>
    <dbReference type="NCBI Taxonomy" id="5936"/>
    <lineage>
        <taxon>Eukaryota</taxon>
        <taxon>Sar</taxon>
        <taxon>Alveolata</taxon>
        <taxon>Ciliophora</taxon>
        <taxon>Intramacronucleata</taxon>
        <taxon>Spirotrichea</taxon>
        <taxon>Hypotrichia</taxon>
        <taxon>Euplotida</taxon>
        <taxon>Euplotidae</taxon>
        <taxon>Moneuplotes</taxon>
    </lineage>
</organism>
<evidence type="ECO:0000256" key="1">
    <source>
        <dbReference type="SAM" id="MobiDB-lite"/>
    </source>
</evidence>
<keyword evidence="2" id="KW-0472">Membrane</keyword>
<feature type="region of interest" description="Disordered" evidence="1">
    <location>
        <begin position="220"/>
        <end position="248"/>
    </location>
</feature>
<sequence>MSRSFCTLLMLVMLLSCIANIADAQRNSAQHCRSPNCRRQSHPSKPQGRNKDFQGLNKSNQLRDLPENKNATTSNVRRLIENLDNKSEFDVQTSRVAYVTNDGRTRAHRNSHVAGDWTDHSSKRDDEGSIIHVPVDSHADSEAKSEENQSETSHKVVTQEENFDLYSHSNEEDSAIENSREIILERVSDIKRNEHAPNQHHPTDQYVVRPAIQYVTERYASEDEPQSHSNSAAAHESVQNHHEHRGVADHMRRVIVEELPNQRTSRVVIGEPLPPLKRKIIVEEPNKVHENDAVDEPVKIITEEGSRNTAAGRRHDQHMRHSSNAQGNGSEATYIHDIDIAGSGSNSDATLGPAPIQFAQDAEAGLKNTGGFLWWLIPIIIFGLISIGILLWCILSKDKEEQSEEQIVARRKSYIIQKQTKENDEKEIDAEITRQLDQRKRSRGSSGVVKASAQEELKAAVKQEGITSSVNAANAATSNVGTTKAAANNEDTSKVGASEVQNAGAKADAPPSDGKGTSKKITMVRRRGKIVAEKHEILDENGKVIKTHIQKITEDGS</sequence>
<proteinExistence type="predicted"/>
<evidence type="ECO:0000313" key="4">
    <source>
        <dbReference type="EMBL" id="CAI2364499.1"/>
    </source>
</evidence>
<feature type="compositionally biased region" description="Basic and acidic residues" evidence="1">
    <location>
        <begin position="238"/>
        <end position="248"/>
    </location>
</feature>
<gene>
    <name evidence="4" type="ORF">ECRASSUSDP1_LOCUS5843</name>
</gene>
<keyword evidence="5" id="KW-1185">Reference proteome</keyword>
<accession>A0AAD1X871</accession>
<dbReference type="PROSITE" id="PS51257">
    <property type="entry name" value="PROKAR_LIPOPROTEIN"/>
    <property type="match status" value="1"/>
</dbReference>
<dbReference type="AlphaFoldDB" id="A0AAD1X871"/>
<comment type="caution">
    <text evidence="4">The sequence shown here is derived from an EMBL/GenBank/DDBJ whole genome shotgun (WGS) entry which is preliminary data.</text>
</comment>
<reference evidence="4" key="1">
    <citation type="submission" date="2023-07" db="EMBL/GenBank/DDBJ databases">
        <authorList>
            <consortium name="AG Swart"/>
            <person name="Singh M."/>
            <person name="Singh A."/>
            <person name="Seah K."/>
            <person name="Emmerich C."/>
        </authorList>
    </citation>
    <scope>NUCLEOTIDE SEQUENCE</scope>
    <source>
        <strain evidence="4">DP1</strain>
    </source>
</reference>
<feature type="region of interest" description="Disordered" evidence="1">
    <location>
        <begin position="479"/>
        <end position="520"/>
    </location>
</feature>
<evidence type="ECO:0000256" key="2">
    <source>
        <dbReference type="SAM" id="Phobius"/>
    </source>
</evidence>
<feature type="signal peptide" evidence="3">
    <location>
        <begin position="1"/>
        <end position="24"/>
    </location>
</feature>
<feature type="region of interest" description="Disordered" evidence="1">
    <location>
        <begin position="107"/>
        <end position="160"/>
    </location>
</feature>